<dbReference type="InterPro" id="IPR036249">
    <property type="entry name" value="Thioredoxin-like_sf"/>
</dbReference>
<sequence length="268" mass="28766">MTVSSAPYAAPAPDRFVDNDEAITAETYAELRAIAARYPEARSGLLPMLHLVQSVEGRVTPEGIEACASILGISAAEVSGVATFYTMYKRKPVGDHLVGVCTNTLCAVMGGDLIFERLKQHLDVGNDETSEDGKITLEHIECNAACDYAPVMMVNWEFMDNQTPDSAVEVVDDLRAGKDVHSTRGPRLCTWREAERVLAGFSDDLADEGPAAGHASLVGLEIAREKGWTAPPAKASGATERPESKAEAVEEADTARAETETVVEEARD</sequence>
<keyword evidence="4" id="KW-0408">Iron</keyword>
<accession>A0A6G7YKE9</accession>
<name>A0A6G7YKE9_9ACTN</name>
<gene>
    <name evidence="8" type="primary">nuoE</name>
    <name evidence="8" type="ORF">G7071_02565</name>
</gene>
<dbReference type="AlphaFoldDB" id="A0A6G7YKE9"/>
<dbReference type="NCBIfam" id="NF005721">
    <property type="entry name" value="PRK07539.1-1"/>
    <property type="match status" value="1"/>
</dbReference>
<evidence type="ECO:0000256" key="3">
    <source>
        <dbReference type="ARBA" id="ARBA00022723"/>
    </source>
</evidence>
<dbReference type="Gene3D" id="1.10.10.1590">
    <property type="entry name" value="NADH-quinone oxidoreductase subunit E"/>
    <property type="match status" value="1"/>
</dbReference>
<proteinExistence type="inferred from homology"/>
<organism evidence="8 9">
    <name type="scientific">Nocardioides piscis</name>
    <dbReference type="NCBI Taxonomy" id="2714938"/>
    <lineage>
        <taxon>Bacteria</taxon>
        <taxon>Bacillati</taxon>
        <taxon>Actinomycetota</taxon>
        <taxon>Actinomycetes</taxon>
        <taxon>Propionibacteriales</taxon>
        <taxon>Nocardioidaceae</taxon>
        <taxon>Nocardioides</taxon>
    </lineage>
</organism>
<dbReference type="PANTHER" id="PTHR10371">
    <property type="entry name" value="NADH DEHYDROGENASE UBIQUINONE FLAVOPROTEIN 2, MITOCHONDRIAL"/>
    <property type="match status" value="1"/>
</dbReference>
<keyword evidence="2" id="KW-0001">2Fe-2S</keyword>
<dbReference type="EMBL" id="CP049866">
    <property type="protein sequence ID" value="QIK77205.1"/>
    <property type="molecule type" value="Genomic_DNA"/>
</dbReference>
<dbReference type="KEGG" id="npi:G7071_02565"/>
<reference evidence="8 9" key="1">
    <citation type="submission" date="2020-03" db="EMBL/GenBank/DDBJ databases">
        <title>Nocardioides sp. nov., isolated from fish.</title>
        <authorList>
            <person name="Hyun D.-W."/>
            <person name="Bae J.-W."/>
        </authorList>
    </citation>
    <scope>NUCLEOTIDE SEQUENCE [LARGE SCALE GENOMIC DNA]</scope>
    <source>
        <strain evidence="8 9">HDW12A</strain>
    </source>
</reference>
<dbReference type="Gene3D" id="3.40.30.10">
    <property type="entry name" value="Glutaredoxin"/>
    <property type="match status" value="1"/>
</dbReference>
<evidence type="ECO:0000256" key="4">
    <source>
        <dbReference type="ARBA" id="ARBA00023004"/>
    </source>
</evidence>
<keyword evidence="9" id="KW-1185">Reference proteome</keyword>
<dbReference type="InterPro" id="IPR041921">
    <property type="entry name" value="NuoE_N"/>
</dbReference>
<keyword evidence="5" id="KW-0411">Iron-sulfur</keyword>
<keyword evidence="3" id="KW-0479">Metal-binding</keyword>
<protein>
    <submittedName>
        <fullName evidence="8">NADH-quinone oxidoreductase subunit NuoE</fullName>
        <ecNumber evidence="8">1.6.5.11</ecNumber>
    </submittedName>
</protein>
<comment type="similarity">
    <text evidence="1">Belongs to the complex I 24 kDa subunit family.</text>
</comment>
<dbReference type="Proteomes" id="UP000502035">
    <property type="component" value="Chromosome"/>
</dbReference>
<keyword evidence="8" id="KW-0560">Oxidoreductase</keyword>
<evidence type="ECO:0000256" key="5">
    <source>
        <dbReference type="ARBA" id="ARBA00023014"/>
    </source>
</evidence>
<evidence type="ECO:0000256" key="6">
    <source>
        <dbReference type="ARBA" id="ARBA00034078"/>
    </source>
</evidence>
<feature type="compositionally biased region" description="Basic and acidic residues" evidence="7">
    <location>
        <begin position="240"/>
        <end position="268"/>
    </location>
</feature>
<evidence type="ECO:0000313" key="8">
    <source>
        <dbReference type="EMBL" id="QIK77205.1"/>
    </source>
</evidence>
<comment type="cofactor">
    <cofactor evidence="6">
        <name>[2Fe-2S] cluster</name>
        <dbReference type="ChEBI" id="CHEBI:190135"/>
    </cofactor>
</comment>
<evidence type="ECO:0000256" key="1">
    <source>
        <dbReference type="ARBA" id="ARBA00010643"/>
    </source>
</evidence>
<dbReference type="GO" id="GO:0003954">
    <property type="term" value="F:NADH dehydrogenase activity"/>
    <property type="evidence" value="ECO:0007669"/>
    <property type="project" value="TreeGrafter"/>
</dbReference>
<dbReference type="PANTHER" id="PTHR10371:SF3">
    <property type="entry name" value="NADH DEHYDROGENASE [UBIQUINONE] FLAVOPROTEIN 2, MITOCHONDRIAL"/>
    <property type="match status" value="1"/>
</dbReference>
<dbReference type="GO" id="GO:0046872">
    <property type="term" value="F:metal ion binding"/>
    <property type="evidence" value="ECO:0007669"/>
    <property type="project" value="UniProtKB-KW"/>
</dbReference>
<dbReference type="SUPFAM" id="SSF52833">
    <property type="entry name" value="Thioredoxin-like"/>
    <property type="match status" value="1"/>
</dbReference>
<dbReference type="FunFam" id="1.10.10.1590:FF:000001">
    <property type="entry name" value="NADH-quinone oxidoreductase subunit E"/>
    <property type="match status" value="1"/>
</dbReference>
<dbReference type="CDD" id="cd03064">
    <property type="entry name" value="TRX_Fd_NuoE"/>
    <property type="match status" value="1"/>
</dbReference>
<evidence type="ECO:0000256" key="2">
    <source>
        <dbReference type="ARBA" id="ARBA00022714"/>
    </source>
</evidence>
<evidence type="ECO:0000313" key="9">
    <source>
        <dbReference type="Proteomes" id="UP000502035"/>
    </source>
</evidence>
<feature type="region of interest" description="Disordered" evidence="7">
    <location>
        <begin position="227"/>
        <end position="268"/>
    </location>
</feature>
<dbReference type="EC" id="1.6.5.11" evidence="8"/>
<dbReference type="Pfam" id="PF01257">
    <property type="entry name" value="2Fe-2S_thioredx"/>
    <property type="match status" value="1"/>
</dbReference>
<dbReference type="InterPro" id="IPR042128">
    <property type="entry name" value="NuoE_dom"/>
</dbReference>
<evidence type="ECO:0000256" key="7">
    <source>
        <dbReference type="SAM" id="MobiDB-lite"/>
    </source>
</evidence>
<dbReference type="GO" id="GO:0051537">
    <property type="term" value="F:2 iron, 2 sulfur cluster binding"/>
    <property type="evidence" value="ECO:0007669"/>
    <property type="project" value="UniProtKB-KW"/>
</dbReference>